<sequence>MIAPGPIAAVGTYINPALGQRRPLWPAPVGEDLSVGAAGVRGARPALDEPDLTGTGAYGDNFGMLSWYQRVHLSITTLALGNLVSSQLQSVRVWNGYLDRSVVVTAVDVAGGEGMTLSAPAPLPLTLATLEAQAWSLAVSVDGPPVIDATLTWTVTGEPALKLHVTGSRVTAWGWTPDWADGIKERLSWLTDVLASPSGAEQRRKLRHWPVRTWSATVLVDGDDRVSMDLALYGWGARTWALPIWTDVTWLASGLAAGAEAITLDTTHLDYRAGGLVLIRGEAAQDLEVVEIQAVRADGLDLVRPIQLDWDPGCRVYPVRLAMLTEQPQLTRKTDDLVSADVSFRSMEPCDWPAVPPATTYRGVPVLEEPAEWSEDLSAQYERLLTTLDNGINNPVTTDLVGTGIALQQHTWMLAGREERGGWRSLAYYLSGRWKAIWLPTFAADMRLVATTAATSSALDVATIGYSRFAVGGKTGRRHIRIELRDGTLIYRRILGATGVDRATERLSLDAAVGMELTPSNVLRISWLQLMRSADDDIEIDHTTDVNGIARASLMLRATRDDLELPA</sequence>
<accession>A0A4V2HGB9</accession>
<evidence type="ECO:0000313" key="2">
    <source>
        <dbReference type="Proteomes" id="UP000294164"/>
    </source>
</evidence>
<name>A0A4V2HGB9_9GAMM</name>
<proteinExistence type="predicted"/>
<dbReference type="RefSeq" id="WP_130533730.1">
    <property type="nucleotide sequence ID" value="NZ_SHMG01000002.1"/>
</dbReference>
<dbReference type="Proteomes" id="UP000294164">
    <property type="component" value="Unassembled WGS sequence"/>
</dbReference>
<organism evidence="1 2">
    <name type="scientific">Pseudoxanthomonas winnipegensis</name>
    <dbReference type="NCBI Taxonomy" id="2480810"/>
    <lineage>
        <taxon>Bacteria</taxon>
        <taxon>Pseudomonadati</taxon>
        <taxon>Pseudomonadota</taxon>
        <taxon>Gammaproteobacteria</taxon>
        <taxon>Lysobacterales</taxon>
        <taxon>Lysobacteraceae</taxon>
        <taxon>Pseudoxanthomonas</taxon>
    </lineage>
</organism>
<dbReference type="EMBL" id="SHMG01000002">
    <property type="protein sequence ID" value="TAA45638.1"/>
    <property type="molecule type" value="Genomic_DNA"/>
</dbReference>
<protein>
    <submittedName>
        <fullName evidence="1">Uncharacterized protein</fullName>
    </submittedName>
</protein>
<reference evidence="1 2" key="1">
    <citation type="submission" date="2019-02" db="EMBL/GenBank/DDBJ databases">
        <title>WGS of Pseudoxanthomonas species novum from clinical isolates.</title>
        <authorList>
            <person name="Bernier A.-M."/>
            <person name="Bernard K."/>
            <person name="Vachon A."/>
        </authorList>
    </citation>
    <scope>NUCLEOTIDE SEQUENCE [LARGE SCALE GENOMIC DNA]</scope>
    <source>
        <strain evidence="1 2">NML130969</strain>
    </source>
</reference>
<dbReference type="OrthoDB" id="6986040at2"/>
<comment type="caution">
    <text evidence="1">The sequence shown here is derived from an EMBL/GenBank/DDBJ whole genome shotgun (WGS) entry which is preliminary data.</text>
</comment>
<gene>
    <name evidence="1" type="ORF">EA655_05475</name>
</gene>
<evidence type="ECO:0000313" key="1">
    <source>
        <dbReference type="EMBL" id="TAA45638.1"/>
    </source>
</evidence>
<dbReference type="AlphaFoldDB" id="A0A4V2HGB9"/>